<dbReference type="Pfam" id="PF06427">
    <property type="entry name" value="UDP-g_GGTase"/>
    <property type="match status" value="1"/>
</dbReference>
<keyword evidence="12" id="KW-0808">Transferase</keyword>
<dbReference type="PANTHER" id="PTHR11226:SF0">
    <property type="entry name" value="UDP-GLUCOSE:GLYCOPROTEIN GLUCOSYLTRANSFERASE"/>
    <property type="match status" value="1"/>
</dbReference>
<feature type="region of interest" description="Disordered" evidence="6">
    <location>
        <begin position="348"/>
        <end position="376"/>
    </location>
</feature>
<dbReference type="Proteomes" id="UP000318447">
    <property type="component" value="Unassembled WGS sequence"/>
</dbReference>
<dbReference type="GO" id="GO:0005788">
    <property type="term" value="C:endoplasmic reticulum lumen"/>
    <property type="evidence" value="ECO:0007669"/>
    <property type="project" value="UniProtKB-SubCell"/>
</dbReference>
<dbReference type="Pfam" id="PF18401">
    <property type="entry name" value="Thioredoxin_13"/>
    <property type="match status" value="1"/>
</dbReference>
<dbReference type="InterPro" id="IPR040693">
    <property type="entry name" value="UGGT_TRXL_1"/>
</dbReference>
<gene>
    <name evidence="12" type="ORF">CGC21_28600</name>
</gene>
<dbReference type="VEuPathDB" id="TriTrypDB:LdCL_290028300"/>
<evidence type="ECO:0000256" key="4">
    <source>
        <dbReference type="ARBA" id="ARBA00022824"/>
    </source>
</evidence>
<dbReference type="GO" id="GO:0003980">
    <property type="term" value="F:UDP-glucose:glycoprotein glucosyltransferase activity"/>
    <property type="evidence" value="ECO:0007669"/>
    <property type="project" value="InterPro"/>
</dbReference>
<evidence type="ECO:0000256" key="3">
    <source>
        <dbReference type="ARBA" id="ARBA00022729"/>
    </source>
</evidence>
<evidence type="ECO:0000259" key="10">
    <source>
        <dbReference type="Pfam" id="PF18402"/>
    </source>
</evidence>
<proteinExistence type="predicted"/>
<accession>A0A504XY87</accession>
<dbReference type="EMBL" id="RHLC01000014">
    <property type="protein sequence ID" value="TPP52845.1"/>
    <property type="molecule type" value="Genomic_DNA"/>
</dbReference>
<feature type="domain" description="UGGT thioredoxin-like" evidence="10">
    <location>
        <begin position="597"/>
        <end position="850"/>
    </location>
</feature>
<dbReference type="GO" id="GO:0051082">
    <property type="term" value="F:unfolded protein binding"/>
    <property type="evidence" value="ECO:0007669"/>
    <property type="project" value="TreeGrafter"/>
</dbReference>
<evidence type="ECO:0000313" key="13">
    <source>
        <dbReference type="Proteomes" id="UP000318447"/>
    </source>
</evidence>
<feature type="domain" description="UGGT thioredoxin-like" evidence="8">
    <location>
        <begin position="43"/>
        <end position="294"/>
    </location>
</feature>
<dbReference type="InterPro" id="IPR040694">
    <property type="entry name" value="UGGT_TRXL_2"/>
</dbReference>
<keyword evidence="3 7" id="KW-0732">Signal</keyword>
<dbReference type="Gene3D" id="3.90.550.10">
    <property type="entry name" value="Spore Coat Polysaccharide Biosynthesis Protein SpsA, Chain A"/>
    <property type="match status" value="1"/>
</dbReference>
<dbReference type="PANTHER" id="PTHR11226">
    <property type="entry name" value="UDP-GLUCOSE GLYCOPROTEIN:GLUCOSYLTRANSFERASE"/>
    <property type="match status" value="1"/>
</dbReference>
<evidence type="ECO:0000313" key="12">
    <source>
        <dbReference type="EMBL" id="TPP52845.1"/>
    </source>
</evidence>
<feature type="chain" id="PRO_5021283119" evidence="7">
    <location>
        <begin position="25"/>
        <end position="1771"/>
    </location>
</feature>
<dbReference type="InterPro" id="IPR009448">
    <property type="entry name" value="UDP-g_GGtrans"/>
</dbReference>
<feature type="domain" description="Glucosyltransferase 24 catalytic" evidence="11">
    <location>
        <begin position="1487"/>
        <end position="1762"/>
    </location>
</feature>
<feature type="domain" description="UGGT thioredoxin-like" evidence="9">
    <location>
        <begin position="419"/>
        <end position="532"/>
    </location>
</feature>
<comment type="subcellular location">
    <subcellularLocation>
        <location evidence="2">Endoplasmic reticulum lumen</location>
    </subcellularLocation>
</comment>
<feature type="compositionally biased region" description="Basic and acidic residues" evidence="6">
    <location>
        <begin position="157"/>
        <end position="166"/>
    </location>
</feature>
<dbReference type="Pfam" id="PF18402">
    <property type="entry name" value="Thioredoxin_14"/>
    <property type="match status" value="1"/>
</dbReference>
<dbReference type="Pfam" id="PF18404">
    <property type="entry name" value="Glyco_transf_24"/>
    <property type="match status" value="1"/>
</dbReference>
<dbReference type="SUPFAM" id="SSF53448">
    <property type="entry name" value="Nucleotide-diphospho-sugar transferases"/>
    <property type="match status" value="1"/>
</dbReference>
<evidence type="ECO:0000259" key="8">
    <source>
        <dbReference type="Pfam" id="PF18400"/>
    </source>
</evidence>
<keyword evidence="4" id="KW-0256">Endoplasmic reticulum</keyword>
<evidence type="ECO:0000256" key="7">
    <source>
        <dbReference type="SAM" id="SignalP"/>
    </source>
</evidence>
<dbReference type="InterPro" id="IPR040692">
    <property type="entry name" value="UGGT_TRXL_3"/>
</dbReference>
<dbReference type="FunFam" id="3.90.550.10:FF:000283">
    <property type="entry name" value="UDP-glucose:glycoprotein glucosyltransferase, putative"/>
    <property type="match status" value="1"/>
</dbReference>
<dbReference type="InterPro" id="IPR029044">
    <property type="entry name" value="Nucleotide-diphossugar_trans"/>
</dbReference>
<evidence type="ECO:0000256" key="1">
    <source>
        <dbReference type="ARBA" id="ARBA00001913"/>
    </source>
</evidence>
<dbReference type="Pfam" id="PF18400">
    <property type="entry name" value="Thioredoxin_12"/>
    <property type="match status" value="1"/>
</dbReference>
<organism evidence="12 13">
    <name type="scientific">Leishmania donovani</name>
    <dbReference type="NCBI Taxonomy" id="5661"/>
    <lineage>
        <taxon>Eukaryota</taxon>
        <taxon>Discoba</taxon>
        <taxon>Euglenozoa</taxon>
        <taxon>Kinetoplastea</taxon>
        <taxon>Metakinetoplastina</taxon>
        <taxon>Trypanosomatida</taxon>
        <taxon>Trypanosomatidae</taxon>
        <taxon>Leishmaniinae</taxon>
        <taxon>Leishmania</taxon>
    </lineage>
</organism>
<dbReference type="UniPathway" id="UPA00378"/>
<evidence type="ECO:0000256" key="5">
    <source>
        <dbReference type="ARBA" id="ARBA00023180"/>
    </source>
</evidence>
<reference evidence="13" key="1">
    <citation type="submission" date="2019-02" db="EMBL/GenBank/DDBJ databases">
        <title>FDA dAtabase for Regulatory Grade micrObial Sequences (FDA-ARGOS): Supporting development and validation of Infectious Disease Dx tests.</title>
        <authorList>
            <person name="Duncan R."/>
            <person name="Fisher C."/>
            <person name="Tallon L."/>
            <person name="Sadzewicz L."/>
            <person name="Sengamalay N."/>
            <person name="Ott S."/>
            <person name="Godinez A."/>
            <person name="Nagaraj S."/>
            <person name="Vavikolanu K."/>
            <person name="Nadendla S."/>
            <person name="Aluvathingal J."/>
            <person name="Sichtig H."/>
        </authorList>
    </citation>
    <scope>NUCLEOTIDE SEQUENCE [LARGE SCALE GENOMIC DNA]</scope>
    <source>
        <strain evidence="13">FDAARGOS_361</strain>
    </source>
</reference>
<evidence type="ECO:0000259" key="11">
    <source>
        <dbReference type="Pfam" id="PF18404"/>
    </source>
</evidence>
<comment type="cofactor">
    <cofactor evidence="1">
        <name>Ca(2+)</name>
        <dbReference type="ChEBI" id="CHEBI:29108"/>
    </cofactor>
</comment>
<dbReference type="VEuPathDB" id="TriTrypDB:LdBPK_292230.1"/>
<evidence type="ECO:0000259" key="9">
    <source>
        <dbReference type="Pfam" id="PF18401"/>
    </source>
</evidence>
<dbReference type="InterPro" id="IPR040497">
    <property type="entry name" value="Glyco_transf_24"/>
</dbReference>
<evidence type="ECO:0000256" key="2">
    <source>
        <dbReference type="ARBA" id="ARBA00004319"/>
    </source>
</evidence>
<evidence type="ECO:0000256" key="6">
    <source>
        <dbReference type="SAM" id="MobiDB-lite"/>
    </source>
</evidence>
<feature type="signal peptide" evidence="7">
    <location>
        <begin position="1"/>
        <end position="24"/>
    </location>
</feature>
<sequence>MPSSLISFLALLPLLMLLILGVTAQRTLGKGIHAAVEASWNETSLYQEGCEWAARSFGDEAFYSCLDALWPPSPSQDRGRSSADSEGAREATSARFLTQQLQYMRLLEVLFRLPETRGTNRAVFEAEMAARVYSPAVEAHYTLADKALRETTPPSLSERDDSDQGERGSGNRLACGEPFAVVYTRTAPGAPLQALRVKTPSALKSAAGGAGPQHRDALVSIDEVAFASFDHRHPASSLAALREAPAVVVLYGLPGSPAAHALHRVAVELSTPSDAASATVSGVPAYFWRHLPVSVSRLCAAAGAPERSLAAAMTSLWDSPLVVQGYGVTVDIKNMEYKVLDEKAAAQQRAKEQSSTAVDAGSSHDGTDAPAAAKRVPKTQVDRIVGGFHVGRLKERYPGLAASLDEFAILLDEEMGSDDVKVNFDVRELQKIGLAATQYISEVENHIRRLHVLTDLVMRFPTYATALSRIAALPGRLVEVQKTLLILHQRMRPGQSAFFVDGWRVEEKELTLFGVLHALHEEERLVRRIKTVLTTYAVAADDAASAEEDAVREARTVPLAPAVLEKVADYVKRTTRRTIASFEGSVDTEAAYAIPSEHIIWINNVETNPRLKRLPPVLSILLARGYAKTPLPRRNLLNFVFLWNPVSRSSLQMISLLFRLHQEGLIARYGLALADQTWSPVFEAGVQGGAGGFKGESAGSQAALQVFALVYHLAARGKENNVLIFLMELLEEAKQARADTIPDVVITRVCTRTAQAQLNSDVGKLTSNADFLSHYHETQAALRRFRVPEYPVTFLNGVLLENSMAVMSTALQREIALLRGWAASGALRDEMKDMYSAILKQRGAADHLQPALVRAPVTMRWSDTPATVAYIESLPYVYSASYAEEVPALTQLVMLPCEFTTAMLQQLQTVMEALEECGVAVKAQGAIHEVCGMLRLSLVSSPAATSLFHRHIGALQQQLARSSTPKAARYTTLRRYVSHIAKAVTSANVGVNPVLGTETVAAALAAAPLPADLQELVGVSRITGTSASSQWARAKVQFWSAFAEAYHGSAGSVALVINGRIVAMDASFSAADVLSAARLVAPITKAAQKALMNVRFAEMSTADGGYAADELDNNFFASKAACLSSVFGDEISQHMGKQSSSVSALMREERILGSENDWKPLQAVLFTVSNVARNAGEEAGTASGAVPQPLHHVTVVVDPSSRDAQVIVSLAHYLVQSPLHIRLTVLLNPSLDVKFPIRNFYQYVASPALAFEATSGRVVAPHATFSQMPSSTLLTLGIDEPPSWTVFSQDAEVDLDNIMLSRLPRSNLFVTAVYRIHSVLITGGTTDVQTGVAPDGLPLSLLHSSRARGASEVASAAGTTDTQVMASNGGYYQLQANPGLWHLSIKEGPVAAAYCIKAIDGHAVRGCTEGANGPLLTNRTHGQRIPLVIDSFRGRYLSLQVGRTPTSEVTADLHTILQQMASDVRPEWPPSYSARDAKPALPAKPTLNIFSVASGHLYERFLRMMMYSVHKTSSDQHGSNTTRIKFWVIENFLSPQFKRYIPLLAERLGFEVGFVTYRWPWWLPRQTEKQRKIWAYKILFLDVLFPLDVDRIIFVDADQTAQADLHELYNMDIGGKPIAMTPFCLKFKNKATMSFRFWERGFWKDHLRGKPYHISAIFLVDLRRFRAMFAGDQYRDTYASLEGDPNSLQNLDQDLPNYLQHSIPIFSLPEEWLWCETWCSDKSKSKAKTIDLCNNPRTKMPKLENAKMIIPGWEELDNKLQNLSDSVLASL</sequence>
<feature type="region of interest" description="Disordered" evidence="6">
    <location>
        <begin position="145"/>
        <end position="172"/>
    </location>
</feature>
<protein>
    <submittedName>
        <fullName evidence="12">UDP-glucose:Glycoprotein Glucosyltransferase family protein</fullName>
    </submittedName>
</protein>
<dbReference type="GO" id="GO:0036503">
    <property type="term" value="P:ERAD pathway"/>
    <property type="evidence" value="ECO:0007669"/>
    <property type="project" value="TreeGrafter"/>
</dbReference>
<keyword evidence="5" id="KW-0325">Glycoprotein</keyword>
<name>A0A504XY87_LEIDO</name>
<dbReference type="CDD" id="cd06432">
    <property type="entry name" value="GT8_HUGT1_C_like"/>
    <property type="match status" value="1"/>
</dbReference>
<comment type="caution">
    <text evidence="12">The sequence shown here is derived from an EMBL/GenBank/DDBJ whole genome shotgun (WGS) entry which is preliminary data.</text>
</comment>
<dbReference type="GO" id="GO:0018279">
    <property type="term" value="P:protein N-linked glycosylation via asparagine"/>
    <property type="evidence" value="ECO:0007669"/>
    <property type="project" value="TreeGrafter"/>
</dbReference>